<dbReference type="AlphaFoldDB" id="A0A5B0VSQ6"/>
<keyword evidence="1" id="KW-0812">Transmembrane</keyword>
<reference evidence="2 3" key="1">
    <citation type="submission" date="2019-09" db="EMBL/GenBank/DDBJ databases">
        <title>Whole genome sequence of Photorhabdus heterorhabditis strain ETL (Enterobacteriales: Enterobacteriaceae) a bacterial symbiont of Heterorhabditis zealandica strain ETL (Rhabditida: Heterorhabditidae).</title>
        <authorList>
            <person name="Lulamba T.E."/>
            <person name="Serepa-Dlamini M.H."/>
        </authorList>
    </citation>
    <scope>NUCLEOTIDE SEQUENCE [LARGE SCALE GENOMIC DNA]</scope>
    <source>
        <strain evidence="2 3">ETL</strain>
    </source>
</reference>
<feature type="transmembrane region" description="Helical" evidence="1">
    <location>
        <begin position="145"/>
        <end position="164"/>
    </location>
</feature>
<keyword evidence="1" id="KW-0472">Membrane</keyword>
<comment type="caution">
    <text evidence="2">The sequence shown here is derived from an EMBL/GenBank/DDBJ whole genome shotgun (WGS) entry which is preliminary data.</text>
</comment>
<accession>A0A5B0VSQ6</accession>
<feature type="transmembrane region" description="Helical" evidence="1">
    <location>
        <begin position="192"/>
        <end position="212"/>
    </location>
</feature>
<evidence type="ECO:0000256" key="1">
    <source>
        <dbReference type="SAM" id="Phobius"/>
    </source>
</evidence>
<feature type="transmembrane region" description="Helical" evidence="1">
    <location>
        <begin position="248"/>
        <end position="269"/>
    </location>
</feature>
<feature type="transmembrane region" description="Helical" evidence="1">
    <location>
        <begin position="281"/>
        <end position="301"/>
    </location>
</feature>
<feature type="transmembrane region" description="Helical" evidence="1">
    <location>
        <begin position="350"/>
        <end position="367"/>
    </location>
</feature>
<feature type="transmembrane region" description="Helical" evidence="1">
    <location>
        <begin position="169"/>
        <end position="186"/>
    </location>
</feature>
<dbReference type="RefSeq" id="WP_149617444.1">
    <property type="nucleotide sequence ID" value="NZ_CAWPFF010000099.1"/>
</dbReference>
<name>A0A5B0VSQ6_9GAMM</name>
<dbReference type="Proteomes" id="UP000322184">
    <property type="component" value="Unassembled WGS sequence"/>
</dbReference>
<sequence>MFSIYKIISWRIIYYINNTFNLLKKRMLFFLLILLMISPMAVPFISQMRLLSIPIMSFLSMRELYNSLIYWSLIVGIFVFWIGAQKKSIMSNDSDLFLKTLPLKRNARRLVDYITYLIIDIPLLLPFLSSLFFRDYTNESLSSSIETNVLIIAILLLLVSLQILFLKSILMGFILFIISLSIPFLLYNYYPLLFLCLFLIFSSLYLSDNFRINFSILKKDKKTHSIKNSSFFKNITFILLKFTFSPDYSFRLIAKLLISFFSIIIVLFFNEKYISFNEFTYLIVLSYLMLSLNIISSASYFDVIMKDFFLYLTSIGITNQYLYLTRIFWLTILMFVFFVPVSIFLSLINIHHSLCLFLLSLFFVFIIDRINSVKKYLVITNVFSWSLYVFLIHQVLVN</sequence>
<protein>
    <submittedName>
        <fullName evidence="2">Uncharacterized protein</fullName>
    </submittedName>
</protein>
<organism evidence="2 3">
    <name type="scientific">Photorhabdus heterorhabditis</name>
    <dbReference type="NCBI Taxonomy" id="880156"/>
    <lineage>
        <taxon>Bacteria</taxon>
        <taxon>Pseudomonadati</taxon>
        <taxon>Pseudomonadota</taxon>
        <taxon>Gammaproteobacteria</taxon>
        <taxon>Enterobacterales</taxon>
        <taxon>Morganellaceae</taxon>
        <taxon>Photorhabdus</taxon>
    </lineage>
</organism>
<dbReference type="EMBL" id="VTUW01000056">
    <property type="protein sequence ID" value="KAA1177328.1"/>
    <property type="molecule type" value="Genomic_DNA"/>
</dbReference>
<keyword evidence="1" id="KW-1133">Transmembrane helix</keyword>
<evidence type="ECO:0000313" key="3">
    <source>
        <dbReference type="Proteomes" id="UP000322184"/>
    </source>
</evidence>
<feature type="transmembrane region" description="Helical" evidence="1">
    <location>
        <begin position="321"/>
        <end position="344"/>
    </location>
</feature>
<feature type="transmembrane region" description="Helical" evidence="1">
    <location>
        <begin position="68"/>
        <end position="84"/>
    </location>
</feature>
<feature type="transmembrane region" description="Helical" evidence="1">
    <location>
        <begin position="113"/>
        <end position="133"/>
    </location>
</feature>
<feature type="transmembrane region" description="Helical" evidence="1">
    <location>
        <begin position="376"/>
        <end position="396"/>
    </location>
</feature>
<feature type="transmembrane region" description="Helical" evidence="1">
    <location>
        <begin position="28"/>
        <end position="48"/>
    </location>
</feature>
<gene>
    <name evidence="2" type="ORF">F0L16_19470</name>
</gene>
<proteinExistence type="predicted"/>
<evidence type="ECO:0000313" key="2">
    <source>
        <dbReference type="EMBL" id="KAA1177328.1"/>
    </source>
</evidence>